<dbReference type="OrthoDB" id="25923at2759"/>
<evidence type="ECO:0000313" key="13">
    <source>
        <dbReference type="Proteomes" id="UP000014680"/>
    </source>
</evidence>
<evidence type="ECO:0000259" key="11">
    <source>
        <dbReference type="PROSITE" id="PS50011"/>
    </source>
</evidence>
<dbReference type="Pfam" id="PF00069">
    <property type="entry name" value="Pkinase"/>
    <property type="match status" value="1"/>
</dbReference>
<evidence type="ECO:0000256" key="5">
    <source>
        <dbReference type="ARBA" id="ARBA00022741"/>
    </source>
</evidence>
<keyword evidence="13" id="KW-1185">Reference proteome</keyword>
<evidence type="ECO:0000313" key="12">
    <source>
        <dbReference type="EMBL" id="ELP85624.1"/>
    </source>
</evidence>
<dbReference type="PROSITE" id="PS50011">
    <property type="entry name" value="PROTEIN_KINASE_DOM"/>
    <property type="match status" value="1"/>
</dbReference>
<keyword evidence="6" id="KW-0418">Kinase</keyword>
<keyword evidence="5 10" id="KW-0547">Nucleotide-binding</keyword>
<evidence type="ECO:0000256" key="8">
    <source>
        <dbReference type="ARBA" id="ARBA00047899"/>
    </source>
</evidence>
<comment type="catalytic activity">
    <reaction evidence="8">
        <text>L-threonyl-[protein] + ATP = O-phospho-L-threonyl-[protein] + ADP + H(+)</text>
        <dbReference type="Rhea" id="RHEA:46608"/>
        <dbReference type="Rhea" id="RHEA-COMP:11060"/>
        <dbReference type="Rhea" id="RHEA-COMP:11605"/>
        <dbReference type="ChEBI" id="CHEBI:15378"/>
        <dbReference type="ChEBI" id="CHEBI:30013"/>
        <dbReference type="ChEBI" id="CHEBI:30616"/>
        <dbReference type="ChEBI" id="CHEBI:61977"/>
        <dbReference type="ChEBI" id="CHEBI:456216"/>
        <dbReference type="EC" id="2.7.11.1"/>
    </reaction>
</comment>
<dbReference type="PANTHER" id="PTHR48012:SF10">
    <property type="entry name" value="FI20177P1"/>
    <property type="match status" value="1"/>
</dbReference>
<dbReference type="InterPro" id="IPR011009">
    <property type="entry name" value="Kinase-like_dom_sf"/>
</dbReference>
<name>A0A0A1TWM1_ENTIV</name>
<dbReference type="EMBL" id="KB207048">
    <property type="protein sequence ID" value="ELP85624.1"/>
    <property type="molecule type" value="Genomic_DNA"/>
</dbReference>
<dbReference type="InterPro" id="IPR022683">
    <property type="entry name" value="Calpain_III"/>
</dbReference>
<dbReference type="GO" id="GO:0004674">
    <property type="term" value="F:protein serine/threonine kinase activity"/>
    <property type="evidence" value="ECO:0007669"/>
    <property type="project" value="UniProtKB-KW"/>
</dbReference>
<feature type="binding site" evidence="10">
    <location>
        <position position="42"/>
    </location>
    <ligand>
        <name>ATP</name>
        <dbReference type="ChEBI" id="CHEBI:30616"/>
    </ligand>
</feature>
<dbReference type="PANTHER" id="PTHR48012">
    <property type="entry name" value="STERILE20-LIKE KINASE, ISOFORM B-RELATED"/>
    <property type="match status" value="1"/>
</dbReference>
<gene>
    <name evidence="12" type="ORF">EIN_409130</name>
</gene>
<dbReference type="InterPro" id="IPR017441">
    <property type="entry name" value="Protein_kinase_ATP_BS"/>
</dbReference>
<evidence type="ECO:0000256" key="1">
    <source>
        <dbReference type="ARBA" id="ARBA00008874"/>
    </source>
</evidence>
<evidence type="ECO:0000256" key="9">
    <source>
        <dbReference type="ARBA" id="ARBA00048679"/>
    </source>
</evidence>
<dbReference type="SMART" id="SM00720">
    <property type="entry name" value="calpain_III"/>
    <property type="match status" value="2"/>
</dbReference>
<dbReference type="RefSeq" id="XP_004184970.1">
    <property type="nucleotide sequence ID" value="XM_004184922.1"/>
</dbReference>
<dbReference type="VEuPathDB" id="AmoebaDB:EIN_409130"/>
<evidence type="ECO:0000256" key="6">
    <source>
        <dbReference type="ARBA" id="ARBA00022777"/>
    </source>
</evidence>
<dbReference type="InterPro" id="IPR022682">
    <property type="entry name" value="Calpain_domain_III"/>
</dbReference>
<dbReference type="AlphaFoldDB" id="A0A0A1TWM1"/>
<evidence type="ECO:0000256" key="4">
    <source>
        <dbReference type="ARBA" id="ARBA00022679"/>
    </source>
</evidence>
<dbReference type="SUPFAM" id="SSF49758">
    <property type="entry name" value="Calpain large subunit, middle domain (domain III)"/>
    <property type="match status" value="3"/>
</dbReference>
<dbReference type="OMA" id="ATWKDNP"/>
<dbReference type="InterPro" id="IPR000719">
    <property type="entry name" value="Prot_kinase_dom"/>
</dbReference>
<sequence length="904" mass="103720">MDFGMAHDEFAEYELVQRVGQGSFGSVYKAFEKTTQTFVAIKCLSAVGNQETMREIDILKLLKCDYIIKYYTSLRRQEEIWIVMEFCFYGSVADMIDILGLELPEDVIAQICHDALNGLIYLHQHHKIHRDIKPANFLISQNGTVKLADFGIATTLDAKSHHKTLIGTPYFLAPEIVDESGYNEKVDVWALGISVIEMAELYPPYYNIYPMKVLMLIHKNPPPKLKNENEHSLLMREFLSLCLVKDPDQRARATTLLQHPFITMKNKQSLVVLLDRLSEKIQENGGIEKALELIKMRKKEMTAQKPDVQDQRQDQSLKDEMDELDDIIKGFAMADVQEDDDVDNNETLLQQEPEKSLADADVKSLVQNMITSPSKPEDMPIHKVPTRFSPVPLANFPWHSEKEIGDENMIEHEQQDSLNIPKVFAVESERTAEERNMPSPISSFSNENPNQPFVPLRREYQNLDSKVLLVKSNAEITRKTIDNGDNEIVRFSSEWKGVSAGGCHAFPTWRNNLQISLQIRVKTQVRISLEQIAEESNLTHIGLYLLNAEESKDRKRILELDDESASGKGVTFSAKRRIEQTVELDVGWYVVFGCTYQPNIRRKFNLEFEYLYASCIVKALNEIDTDWKMYQINGEWTYHTNGGRVKNSSYQWCDNPKFLMTVIHPTPMFIVLTANVDKDEDEVGFVMFEKNAYEMPLSVLMPGNVKEESDLNEDGSASLMLEHEIETHILLPYLQGKSARASFQIYVYSMWEIYMSAFFPTKTVWAQGAWNSETAGGSFTYSDWWKNQQFYLRIGDSTRIVVELIEKGNSDDKISKGMTMIRVNKDEKVFNFENKQIVFSTDFTYTGSITKTINVEHGEYIIIPMTLFPGDFGSFTIVVHELFVYSFESPSIELKEANTSQLPN</sequence>
<evidence type="ECO:0000256" key="2">
    <source>
        <dbReference type="ARBA" id="ARBA00012513"/>
    </source>
</evidence>
<dbReference type="PROSITE" id="PS00107">
    <property type="entry name" value="PROTEIN_KINASE_ATP"/>
    <property type="match status" value="1"/>
</dbReference>
<proteinExistence type="inferred from homology"/>
<accession>A0A0A1TWM1</accession>
<dbReference type="GO" id="GO:0005524">
    <property type="term" value="F:ATP binding"/>
    <property type="evidence" value="ECO:0007669"/>
    <property type="project" value="UniProtKB-UniRule"/>
</dbReference>
<evidence type="ECO:0000256" key="7">
    <source>
        <dbReference type="ARBA" id="ARBA00022840"/>
    </source>
</evidence>
<comment type="similarity">
    <text evidence="1">Belongs to the protein kinase superfamily. STE Ser/Thr protein kinase family. STE20 subfamily.</text>
</comment>
<evidence type="ECO:0000256" key="3">
    <source>
        <dbReference type="ARBA" id="ARBA00022527"/>
    </source>
</evidence>
<dbReference type="EC" id="2.7.11.1" evidence="2"/>
<keyword evidence="7 10" id="KW-0067">ATP-binding</keyword>
<dbReference type="SMART" id="SM00220">
    <property type="entry name" value="S_TKc"/>
    <property type="match status" value="1"/>
</dbReference>
<dbReference type="InterPro" id="IPR036213">
    <property type="entry name" value="Calpain_III_sf"/>
</dbReference>
<keyword evidence="4" id="KW-0808">Transferase</keyword>
<dbReference type="Proteomes" id="UP000014680">
    <property type="component" value="Unassembled WGS sequence"/>
</dbReference>
<dbReference type="GeneID" id="14884576"/>
<dbReference type="GO" id="GO:0005737">
    <property type="term" value="C:cytoplasm"/>
    <property type="evidence" value="ECO:0007669"/>
    <property type="project" value="TreeGrafter"/>
</dbReference>
<keyword evidence="3" id="KW-0723">Serine/threonine-protein kinase</keyword>
<dbReference type="Gene3D" id="2.60.120.380">
    <property type="match status" value="3"/>
</dbReference>
<dbReference type="Gene3D" id="1.10.510.10">
    <property type="entry name" value="Transferase(Phosphotransferase) domain 1"/>
    <property type="match status" value="1"/>
</dbReference>
<evidence type="ECO:0000256" key="10">
    <source>
        <dbReference type="PROSITE-ProRule" id="PRU10141"/>
    </source>
</evidence>
<protein>
    <recommendedName>
        <fullName evidence="2">non-specific serine/threonine protein kinase</fullName>
        <ecNumber evidence="2">2.7.11.1</ecNumber>
    </recommendedName>
</protein>
<comment type="catalytic activity">
    <reaction evidence="9">
        <text>L-seryl-[protein] + ATP = O-phospho-L-seryl-[protein] + ADP + H(+)</text>
        <dbReference type="Rhea" id="RHEA:17989"/>
        <dbReference type="Rhea" id="RHEA-COMP:9863"/>
        <dbReference type="Rhea" id="RHEA-COMP:11604"/>
        <dbReference type="ChEBI" id="CHEBI:15378"/>
        <dbReference type="ChEBI" id="CHEBI:29999"/>
        <dbReference type="ChEBI" id="CHEBI:30616"/>
        <dbReference type="ChEBI" id="CHEBI:83421"/>
        <dbReference type="ChEBI" id="CHEBI:456216"/>
        <dbReference type="EC" id="2.7.11.1"/>
    </reaction>
</comment>
<reference evidence="12 13" key="1">
    <citation type="submission" date="2012-10" db="EMBL/GenBank/DDBJ databases">
        <authorList>
            <person name="Zafar N."/>
            <person name="Inman J."/>
            <person name="Hall N."/>
            <person name="Lorenzi H."/>
            <person name="Caler E."/>
        </authorList>
    </citation>
    <scope>NUCLEOTIDE SEQUENCE [LARGE SCALE GENOMIC DNA]</scope>
    <source>
        <strain evidence="12 13">IP1</strain>
    </source>
</reference>
<dbReference type="InterPro" id="IPR050629">
    <property type="entry name" value="STE20/SPS1-PAK"/>
</dbReference>
<feature type="domain" description="Protein kinase" evidence="11">
    <location>
        <begin position="13"/>
        <end position="262"/>
    </location>
</feature>
<organism evidence="12 13">
    <name type="scientific">Entamoeba invadens IP1</name>
    <dbReference type="NCBI Taxonomy" id="370355"/>
    <lineage>
        <taxon>Eukaryota</taxon>
        <taxon>Amoebozoa</taxon>
        <taxon>Evosea</taxon>
        <taxon>Archamoebae</taxon>
        <taxon>Mastigamoebida</taxon>
        <taxon>Entamoebidae</taxon>
        <taxon>Entamoeba</taxon>
    </lineage>
</organism>
<dbReference type="KEGG" id="eiv:EIN_409130"/>
<dbReference type="SUPFAM" id="SSF56112">
    <property type="entry name" value="Protein kinase-like (PK-like)"/>
    <property type="match status" value="1"/>
</dbReference>
<dbReference type="Pfam" id="PF01067">
    <property type="entry name" value="Calpain_III"/>
    <property type="match status" value="2"/>
</dbReference>